<evidence type="ECO:0000313" key="2">
    <source>
        <dbReference type="Proteomes" id="UP001157418"/>
    </source>
</evidence>
<keyword evidence="2" id="KW-1185">Reference proteome</keyword>
<evidence type="ECO:0000313" key="1">
    <source>
        <dbReference type="EMBL" id="CAH1440103.1"/>
    </source>
</evidence>
<dbReference type="EMBL" id="CAKMRJ010005412">
    <property type="protein sequence ID" value="CAH1440103.1"/>
    <property type="molecule type" value="Genomic_DNA"/>
</dbReference>
<name>A0AAU9NQQ8_9ASTR</name>
<sequence>MQHKTWRLRSIETRCIKVRKWELQWWTIMVVTYNFNIVREEDSEGDSRAQTPTHLSIVPLVPKAITSITGSLFSSVAKGISVIRFCV</sequence>
<dbReference type="AlphaFoldDB" id="A0AAU9NQQ8"/>
<proteinExistence type="predicted"/>
<dbReference type="Proteomes" id="UP001157418">
    <property type="component" value="Unassembled WGS sequence"/>
</dbReference>
<gene>
    <name evidence="1" type="ORF">LVIROSA_LOCUS26260</name>
</gene>
<comment type="caution">
    <text evidence="1">The sequence shown here is derived from an EMBL/GenBank/DDBJ whole genome shotgun (WGS) entry which is preliminary data.</text>
</comment>
<protein>
    <submittedName>
        <fullName evidence="1">Uncharacterized protein</fullName>
    </submittedName>
</protein>
<reference evidence="1 2" key="1">
    <citation type="submission" date="2022-01" db="EMBL/GenBank/DDBJ databases">
        <authorList>
            <person name="Xiong W."/>
            <person name="Schranz E."/>
        </authorList>
    </citation>
    <scope>NUCLEOTIDE SEQUENCE [LARGE SCALE GENOMIC DNA]</scope>
</reference>
<organism evidence="1 2">
    <name type="scientific">Lactuca virosa</name>
    <dbReference type="NCBI Taxonomy" id="75947"/>
    <lineage>
        <taxon>Eukaryota</taxon>
        <taxon>Viridiplantae</taxon>
        <taxon>Streptophyta</taxon>
        <taxon>Embryophyta</taxon>
        <taxon>Tracheophyta</taxon>
        <taxon>Spermatophyta</taxon>
        <taxon>Magnoliopsida</taxon>
        <taxon>eudicotyledons</taxon>
        <taxon>Gunneridae</taxon>
        <taxon>Pentapetalae</taxon>
        <taxon>asterids</taxon>
        <taxon>campanulids</taxon>
        <taxon>Asterales</taxon>
        <taxon>Asteraceae</taxon>
        <taxon>Cichorioideae</taxon>
        <taxon>Cichorieae</taxon>
        <taxon>Lactucinae</taxon>
        <taxon>Lactuca</taxon>
    </lineage>
</organism>
<accession>A0AAU9NQQ8</accession>